<gene>
    <name evidence="1" type="ORF">SAMN05216202_3239</name>
</gene>
<dbReference type="Proteomes" id="UP000198600">
    <property type="component" value="Chromosome I"/>
</dbReference>
<protein>
    <submittedName>
        <fullName evidence="1">Uncharacterized protein</fullName>
    </submittedName>
</protein>
<accession>A0A1H2N8V0</accession>
<name>A0A1H2N8V0_9PSED</name>
<proteinExistence type="predicted"/>
<dbReference type="EMBL" id="LT629802">
    <property type="protein sequence ID" value="SDV01907.1"/>
    <property type="molecule type" value="Genomic_DNA"/>
</dbReference>
<dbReference type="AlphaFoldDB" id="A0A1H2N8V0"/>
<evidence type="ECO:0000313" key="2">
    <source>
        <dbReference type="Proteomes" id="UP000198600"/>
    </source>
</evidence>
<sequence>MSPVLLGIADVASTVGAVAGSTPFSISLENCSDLPLKNAPINSTANKLTLMQASWA</sequence>
<organism evidence="1 2">
    <name type="scientific">Pseudomonas mucidolens</name>
    <dbReference type="NCBI Taxonomy" id="46679"/>
    <lineage>
        <taxon>Bacteria</taxon>
        <taxon>Pseudomonadati</taxon>
        <taxon>Pseudomonadota</taxon>
        <taxon>Gammaproteobacteria</taxon>
        <taxon>Pseudomonadales</taxon>
        <taxon>Pseudomonadaceae</taxon>
        <taxon>Pseudomonas</taxon>
    </lineage>
</organism>
<dbReference type="RefSeq" id="WP_174580142.1">
    <property type="nucleotide sequence ID" value="NZ_LS483433.1"/>
</dbReference>
<keyword evidence="2" id="KW-1185">Reference proteome</keyword>
<evidence type="ECO:0000313" key="1">
    <source>
        <dbReference type="EMBL" id="SDV01907.1"/>
    </source>
</evidence>
<reference evidence="2" key="1">
    <citation type="submission" date="2016-10" db="EMBL/GenBank/DDBJ databases">
        <authorList>
            <person name="Varghese N."/>
            <person name="Submissions S."/>
        </authorList>
    </citation>
    <scope>NUCLEOTIDE SEQUENCE [LARGE SCALE GENOMIC DNA]</scope>
    <source>
        <strain evidence="2">LMG 2223</strain>
    </source>
</reference>